<keyword evidence="1" id="KW-0812">Transmembrane</keyword>
<evidence type="ECO:0000313" key="3">
    <source>
        <dbReference type="Proteomes" id="UP000585836"/>
    </source>
</evidence>
<gene>
    <name evidence="2" type="ORF">FHS34_008122</name>
</gene>
<sequence>MPLKQILIITVTVTGLVLAWSAVMAWLGQTVAIASLAPVLGLTVVQIVRAVRAHAPASGHRAAAVPEAEDDANR</sequence>
<proteinExistence type="predicted"/>
<feature type="transmembrane region" description="Helical" evidence="1">
    <location>
        <begin position="33"/>
        <end position="51"/>
    </location>
</feature>
<keyword evidence="1" id="KW-0472">Membrane</keyword>
<dbReference type="AlphaFoldDB" id="A0A7W9UVM0"/>
<dbReference type="RefSeq" id="WP_184975248.1">
    <property type="nucleotide sequence ID" value="NZ_BAAAWF010000090.1"/>
</dbReference>
<evidence type="ECO:0000313" key="2">
    <source>
        <dbReference type="EMBL" id="MBB5932612.1"/>
    </source>
</evidence>
<evidence type="ECO:0000256" key="1">
    <source>
        <dbReference type="SAM" id="Phobius"/>
    </source>
</evidence>
<reference evidence="2 3" key="1">
    <citation type="submission" date="2020-08" db="EMBL/GenBank/DDBJ databases">
        <title>Genomic Encyclopedia of Type Strains, Phase III (KMG-III): the genomes of soil and plant-associated and newly described type strains.</title>
        <authorList>
            <person name="Whitman W."/>
        </authorList>
    </citation>
    <scope>NUCLEOTIDE SEQUENCE [LARGE SCALE GENOMIC DNA]</scope>
    <source>
        <strain evidence="2 3">CECT 3313</strain>
    </source>
</reference>
<dbReference type="GO" id="GO:0008233">
    <property type="term" value="F:peptidase activity"/>
    <property type="evidence" value="ECO:0007669"/>
    <property type="project" value="UniProtKB-KW"/>
</dbReference>
<organism evidence="2 3">
    <name type="scientific">Streptomyces echinatus</name>
    <dbReference type="NCBI Taxonomy" id="67293"/>
    <lineage>
        <taxon>Bacteria</taxon>
        <taxon>Bacillati</taxon>
        <taxon>Actinomycetota</taxon>
        <taxon>Actinomycetes</taxon>
        <taxon>Kitasatosporales</taxon>
        <taxon>Streptomycetaceae</taxon>
        <taxon>Streptomyces</taxon>
    </lineage>
</organism>
<comment type="caution">
    <text evidence="2">The sequence shown here is derived from an EMBL/GenBank/DDBJ whole genome shotgun (WGS) entry which is preliminary data.</text>
</comment>
<keyword evidence="1" id="KW-1133">Transmembrane helix</keyword>
<dbReference type="EMBL" id="JACHJK010000028">
    <property type="protein sequence ID" value="MBB5932612.1"/>
    <property type="molecule type" value="Genomic_DNA"/>
</dbReference>
<dbReference type="GO" id="GO:0006508">
    <property type="term" value="P:proteolysis"/>
    <property type="evidence" value="ECO:0007669"/>
    <property type="project" value="UniProtKB-KW"/>
</dbReference>
<keyword evidence="2" id="KW-0645">Protease</keyword>
<protein>
    <submittedName>
        <fullName evidence="2">Type IV secretory pathway protease TraF</fullName>
    </submittedName>
</protein>
<dbReference type="Proteomes" id="UP000585836">
    <property type="component" value="Unassembled WGS sequence"/>
</dbReference>
<keyword evidence="3" id="KW-1185">Reference proteome</keyword>
<accession>A0A7W9UVM0</accession>
<feature type="transmembrane region" description="Helical" evidence="1">
    <location>
        <begin position="7"/>
        <end position="27"/>
    </location>
</feature>
<keyword evidence="2" id="KW-0378">Hydrolase</keyword>
<name>A0A7W9UVM0_9ACTN</name>